<dbReference type="PANTHER" id="PTHR46401:SF2">
    <property type="entry name" value="GLYCOSYLTRANSFERASE WBBK-RELATED"/>
    <property type="match status" value="1"/>
</dbReference>
<feature type="domain" description="Glycosyltransferase subfamily 4-like N-terminal" evidence="3">
    <location>
        <begin position="20"/>
        <end position="181"/>
    </location>
</feature>
<evidence type="ECO:0000259" key="3">
    <source>
        <dbReference type="Pfam" id="PF13439"/>
    </source>
</evidence>
<comment type="caution">
    <text evidence="4">The sequence shown here is derived from an EMBL/GenBank/DDBJ whole genome shotgun (WGS) entry which is preliminary data.</text>
</comment>
<evidence type="ECO:0000256" key="1">
    <source>
        <dbReference type="ARBA" id="ARBA00022679"/>
    </source>
</evidence>
<feature type="domain" description="Glycosyl transferase family 1" evidence="2">
    <location>
        <begin position="192"/>
        <end position="355"/>
    </location>
</feature>
<keyword evidence="5" id="KW-1185">Reference proteome</keyword>
<sequence length="1183" mass="135728">MPNPRDKVINVLEMIDSSMVGGGQKHLHSLIQGLDKQKFNISVVVSDDGPLYKILQNEGITVFCTDIRKNFNPFTLLRLYKILKVNKIDVIHTHGTVAGVWGRLAASLARTPVIIYTLHGIHYLNSHNRIFKQIFILIDQILAKFSDKIICVASSDQEKGYRYRLFEKGKSIVIYNGVDINYFKPRRNLATLRKEFDIKAKDPVIGIVARLHVQKGYHYFFDTINLIKKKYPNIKALVIGDGPQLSELREKVRQLHLTENVIFAGTRDDIPELLSMMNVFVLASLWEGMPLTVLEAMACKKPIVATNVDGVSESLTDGETGFLVPSQDPAALADKIIYLLENKDVGKKLGERARKVLVKKFPIEKMVRETSNLYTQLYFDRTAIHWRYDNIRFIIEKKAAAGNGPDPASLLKNHNIICIASANWDAPLWTNSQHVMSRLSPNNKILFVESLGLRRPTFRKDFARIAHRFVNWLRGTKKINDNLFVYSPLIIPLHAFRFIRKLNYLILRQSLTHQVKKLHFDDPILWTFLPTSSDLLGLLGEKLAIYHCVDEYTANPGVPKDVIDTMEKQLLNNANIVYTTSKNLYDTKKMFNENTYYMPNVADAEHFIQATFPETLLPIELSEIPTPRIGFIGALSGYKVNFDLIEEVAHAHPEWSIVMVGPVWSGDPDTNTATLEKYGNLHLLGTQPYERLPNFLKGFDVCIIPFHLNETTVSVFPLKFFEYMAAGKPIVLTNLPSVHEYRNYCHIAKNSDEFIQYIEEALLEKDAVLVEKRIKLAKIHTWQARILEMTNIINHKLEEGIPVRVPSLKKRRKRIGIDVRKINDFGIGTHIQNIVKNLSYIDTEHDYLLFHHLSEIDHLEIENENFFHIVDRSPKYSLREHLSLPIKMKQYDLDLYHSPHYVLPLLHNCPTIVTIHDVIHLLFPQYLPSRMAHLYAKMMMFSSTKSALKVITVSQSSKRDIVRYLKIAPDKIKVIHNAVSDIFKPMASSKTRAPLKEHFGLSGDYLLYVGNLMPHKNLKRLIYAFYRLIRKMKLDMQLVIVGEGIPHYRELKTLAHDLGLKNNVIFLGFISKEWLPILYNAAKVFVFPSLYEGFGLPPLEAMACGTPVVTSNTSSLPEVVSDAGLLIDPYNIDELIEAMERCINDQKLIDELVEKGLQRVKLFSWERTAERTLEIYQEILERV</sequence>
<accession>A0ABV6YU54</accession>
<evidence type="ECO:0000259" key="2">
    <source>
        <dbReference type="Pfam" id="PF00534"/>
    </source>
</evidence>
<organism evidence="4 5">
    <name type="scientific">candidate division CSSED10-310 bacterium</name>
    <dbReference type="NCBI Taxonomy" id="2855610"/>
    <lineage>
        <taxon>Bacteria</taxon>
        <taxon>Bacteria division CSSED10-310</taxon>
    </lineage>
</organism>
<feature type="domain" description="Glycosyl transferase family 1" evidence="2">
    <location>
        <begin position="1004"/>
        <end position="1156"/>
    </location>
</feature>
<dbReference type="InterPro" id="IPR028098">
    <property type="entry name" value="Glyco_trans_4-like_N"/>
</dbReference>
<feature type="domain" description="Glycosyltransferase subfamily 4-like N-terminal" evidence="3">
    <location>
        <begin position="826"/>
        <end position="979"/>
    </location>
</feature>
<protein>
    <submittedName>
        <fullName evidence="4">Glycosyltransferase</fullName>
        <ecNumber evidence="4">2.4.-.-</ecNumber>
    </submittedName>
</protein>
<dbReference type="EMBL" id="JBHPBY010000055">
    <property type="protein sequence ID" value="MFC1849713.1"/>
    <property type="molecule type" value="Genomic_DNA"/>
</dbReference>
<dbReference type="Pfam" id="PF13439">
    <property type="entry name" value="Glyco_transf_4"/>
    <property type="match status" value="2"/>
</dbReference>
<reference evidence="4 5" key="1">
    <citation type="submission" date="2024-09" db="EMBL/GenBank/DDBJ databases">
        <title>Laminarin stimulates single cell rates of sulfate reduction while oxygen inhibits transcriptomic activity in coastal marine sediment.</title>
        <authorList>
            <person name="Lindsay M."/>
            <person name="Orcutt B."/>
            <person name="Emerson D."/>
            <person name="Stepanauskas R."/>
            <person name="D'Angelo T."/>
        </authorList>
    </citation>
    <scope>NUCLEOTIDE SEQUENCE [LARGE SCALE GENOMIC DNA]</scope>
    <source>
        <strain evidence="4">SAG AM-311-K15</strain>
    </source>
</reference>
<dbReference type="Pfam" id="PF00534">
    <property type="entry name" value="Glycos_transf_1"/>
    <property type="match status" value="2"/>
</dbReference>
<evidence type="ECO:0000313" key="5">
    <source>
        <dbReference type="Proteomes" id="UP001594351"/>
    </source>
</evidence>
<evidence type="ECO:0000313" key="4">
    <source>
        <dbReference type="EMBL" id="MFC1849713.1"/>
    </source>
</evidence>
<keyword evidence="4" id="KW-0328">Glycosyltransferase</keyword>
<proteinExistence type="predicted"/>
<dbReference type="CDD" id="cd03808">
    <property type="entry name" value="GT4_CapM-like"/>
    <property type="match status" value="1"/>
</dbReference>
<gene>
    <name evidence="4" type="ORF">ACFL27_05835</name>
</gene>
<dbReference type="CDD" id="cd03809">
    <property type="entry name" value="GT4_MtfB-like"/>
    <property type="match status" value="1"/>
</dbReference>
<dbReference type="SUPFAM" id="SSF53756">
    <property type="entry name" value="UDP-Glycosyltransferase/glycogen phosphorylase"/>
    <property type="match status" value="3"/>
</dbReference>
<dbReference type="Proteomes" id="UP001594351">
    <property type="component" value="Unassembled WGS sequence"/>
</dbReference>
<keyword evidence="1 4" id="KW-0808">Transferase</keyword>
<dbReference type="Pfam" id="PF13692">
    <property type="entry name" value="Glyco_trans_1_4"/>
    <property type="match status" value="1"/>
</dbReference>
<dbReference type="GO" id="GO:0016757">
    <property type="term" value="F:glycosyltransferase activity"/>
    <property type="evidence" value="ECO:0007669"/>
    <property type="project" value="UniProtKB-KW"/>
</dbReference>
<dbReference type="EC" id="2.4.-.-" evidence="4"/>
<dbReference type="PANTHER" id="PTHR46401">
    <property type="entry name" value="GLYCOSYLTRANSFERASE WBBK-RELATED"/>
    <property type="match status" value="1"/>
</dbReference>
<dbReference type="InterPro" id="IPR001296">
    <property type="entry name" value="Glyco_trans_1"/>
</dbReference>
<name>A0ABV6YU54_UNCC1</name>
<dbReference type="Gene3D" id="3.40.50.2000">
    <property type="entry name" value="Glycogen Phosphorylase B"/>
    <property type="match status" value="5"/>
</dbReference>